<dbReference type="HAMAP" id="MF_00201">
    <property type="entry name" value="RecO"/>
    <property type="match status" value="1"/>
</dbReference>
<evidence type="ECO:0000256" key="6">
    <source>
        <dbReference type="ARBA" id="ARBA00033409"/>
    </source>
</evidence>
<dbReference type="Proteomes" id="UP000290545">
    <property type="component" value="Unassembled WGS sequence"/>
</dbReference>
<evidence type="ECO:0000259" key="8">
    <source>
        <dbReference type="Pfam" id="PF11967"/>
    </source>
</evidence>
<dbReference type="PANTHER" id="PTHR33991">
    <property type="entry name" value="DNA REPAIR PROTEIN RECO"/>
    <property type="match status" value="1"/>
</dbReference>
<dbReference type="RefSeq" id="WP_129005819.1">
    <property type="nucleotide sequence ID" value="NZ_SDHZ01000005.1"/>
</dbReference>
<evidence type="ECO:0000313" key="10">
    <source>
        <dbReference type="Proteomes" id="UP000290545"/>
    </source>
</evidence>
<dbReference type="GO" id="GO:0043590">
    <property type="term" value="C:bacterial nucleoid"/>
    <property type="evidence" value="ECO:0007669"/>
    <property type="project" value="TreeGrafter"/>
</dbReference>
<feature type="domain" description="DNA replication/recombination mediator RecO N-terminal" evidence="8">
    <location>
        <begin position="1"/>
        <end position="80"/>
    </location>
</feature>
<comment type="caution">
    <text evidence="9">The sequence shown here is derived from an EMBL/GenBank/DDBJ whole genome shotgun (WGS) entry which is preliminary data.</text>
</comment>
<name>A0A4Q1CZF0_9BACT</name>
<dbReference type="SUPFAM" id="SSF57863">
    <property type="entry name" value="ArfGap/RecO-like zinc finger"/>
    <property type="match status" value="1"/>
</dbReference>
<evidence type="ECO:0000256" key="2">
    <source>
        <dbReference type="ARBA" id="ARBA00021310"/>
    </source>
</evidence>
<dbReference type="EMBL" id="SDHZ01000005">
    <property type="protein sequence ID" value="RXK80780.1"/>
    <property type="molecule type" value="Genomic_DNA"/>
</dbReference>
<organism evidence="9 10">
    <name type="scientific">Filimonas effusa</name>
    <dbReference type="NCBI Taxonomy" id="2508721"/>
    <lineage>
        <taxon>Bacteria</taxon>
        <taxon>Pseudomonadati</taxon>
        <taxon>Bacteroidota</taxon>
        <taxon>Chitinophagia</taxon>
        <taxon>Chitinophagales</taxon>
        <taxon>Chitinophagaceae</taxon>
        <taxon>Filimonas</taxon>
    </lineage>
</organism>
<dbReference type="InterPro" id="IPR022572">
    <property type="entry name" value="DNA_rep/recomb_RecO_N"/>
</dbReference>
<evidence type="ECO:0000256" key="1">
    <source>
        <dbReference type="ARBA" id="ARBA00007452"/>
    </source>
</evidence>
<dbReference type="PANTHER" id="PTHR33991:SF1">
    <property type="entry name" value="DNA REPAIR PROTEIN RECO"/>
    <property type="match status" value="1"/>
</dbReference>
<dbReference type="SUPFAM" id="SSF50249">
    <property type="entry name" value="Nucleic acid-binding proteins"/>
    <property type="match status" value="1"/>
</dbReference>
<dbReference type="InterPro" id="IPR012340">
    <property type="entry name" value="NA-bd_OB-fold"/>
</dbReference>
<proteinExistence type="inferred from homology"/>
<evidence type="ECO:0000256" key="7">
    <source>
        <dbReference type="HAMAP-Rule" id="MF_00201"/>
    </source>
</evidence>
<comment type="function">
    <text evidence="7">Involved in DNA repair and RecF pathway recombination.</text>
</comment>
<dbReference type="OrthoDB" id="9789152at2"/>
<dbReference type="NCBIfam" id="TIGR00613">
    <property type="entry name" value="reco"/>
    <property type="match status" value="1"/>
</dbReference>
<evidence type="ECO:0000256" key="5">
    <source>
        <dbReference type="ARBA" id="ARBA00023204"/>
    </source>
</evidence>
<dbReference type="GO" id="GO:0006310">
    <property type="term" value="P:DNA recombination"/>
    <property type="evidence" value="ECO:0007669"/>
    <property type="project" value="UniProtKB-UniRule"/>
</dbReference>
<dbReference type="InterPro" id="IPR037278">
    <property type="entry name" value="ARFGAP/RecO"/>
</dbReference>
<gene>
    <name evidence="7 9" type="primary">recO</name>
    <name evidence="9" type="ORF">ESB13_21705</name>
</gene>
<reference evidence="9 10" key="1">
    <citation type="submission" date="2019-01" db="EMBL/GenBank/DDBJ databases">
        <title>Filimonas sp. strain TTM-71.</title>
        <authorList>
            <person name="Chen W.-M."/>
        </authorList>
    </citation>
    <scope>NUCLEOTIDE SEQUENCE [LARGE SCALE GENOMIC DNA]</scope>
    <source>
        <strain evidence="9 10">TTM-71</strain>
    </source>
</reference>
<protein>
    <recommendedName>
        <fullName evidence="2 7">DNA repair protein RecO</fullName>
    </recommendedName>
    <alternativeName>
        <fullName evidence="6 7">Recombination protein O</fullName>
    </alternativeName>
</protein>
<evidence type="ECO:0000256" key="4">
    <source>
        <dbReference type="ARBA" id="ARBA00023172"/>
    </source>
</evidence>
<sequence length="245" mass="28167">MTHSTKGIVLRTVKYGETSVIATVYTELFGMQSYMVKGVRQSTRKSQGKAGYFQPGAILHMEVYHNELKHLQFIKEYSWAYLYNEVLFNVVKNAVAMYIVELLQHSLRQPEASPELFYLIEDTLKQLDRGTGALVGNLPVYFTLHLGSELGFRVQGSFSRQTPILDLKEGLFVTEPPLHSYYVSGELAQYASRINDIQFYNDLEMITMPRMLRRELLESLQQYVELHIAEFTPLRTLGILQEILG</sequence>
<dbReference type="AlphaFoldDB" id="A0A4Q1CZF0"/>
<dbReference type="Gene3D" id="2.40.50.140">
    <property type="entry name" value="Nucleic acid-binding proteins"/>
    <property type="match status" value="1"/>
</dbReference>
<keyword evidence="3 7" id="KW-0227">DNA damage</keyword>
<evidence type="ECO:0000256" key="3">
    <source>
        <dbReference type="ARBA" id="ARBA00022763"/>
    </source>
</evidence>
<accession>A0A4Q1CZF0</accession>
<dbReference type="Gene3D" id="1.20.1440.120">
    <property type="entry name" value="Recombination protein O, C-terminal domain"/>
    <property type="match status" value="1"/>
</dbReference>
<comment type="similarity">
    <text evidence="1 7">Belongs to the RecO family.</text>
</comment>
<keyword evidence="5 7" id="KW-0234">DNA repair</keyword>
<dbReference type="Pfam" id="PF11967">
    <property type="entry name" value="RecO_N"/>
    <property type="match status" value="1"/>
</dbReference>
<dbReference type="InterPro" id="IPR003717">
    <property type="entry name" value="RecO"/>
</dbReference>
<evidence type="ECO:0000313" key="9">
    <source>
        <dbReference type="EMBL" id="RXK80780.1"/>
    </source>
</evidence>
<dbReference type="GO" id="GO:0006302">
    <property type="term" value="P:double-strand break repair"/>
    <property type="evidence" value="ECO:0007669"/>
    <property type="project" value="TreeGrafter"/>
</dbReference>
<keyword evidence="10" id="KW-1185">Reference proteome</keyword>
<keyword evidence="4 7" id="KW-0233">DNA recombination</keyword>
<dbReference type="Pfam" id="PF02565">
    <property type="entry name" value="RecO_C"/>
    <property type="match status" value="1"/>
</dbReference>
<dbReference type="InterPro" id="IPR042242">
    <property type="entry name" value="RecO_C"/>
</dbReference>